<evidence type="ECO:0000313" key="3">
    <source>
        <dbReference type="Proteomes" id="UP000176998"/>
    </source>
</evidence>
<organism evidence="2 3">
    <name type="scientific">Colletotrichum orchidophilum</name>
    <dbReference type="NCBI Taxonomy" id="1209926"/>
    <lineage>
        <taxon>Eukaryota</taxon>
        <taxon>Fungi</taxon>
        <taxon>Dikarya</taxon>
        <taxon>Ascomycota</taxon>
        <taxon>Pezizomycotina</taxon>
        <taxon>Sordariomycetes</taxon>
        <taxon>Hypocreomycetidae</taxon>
        <taxon>Glomerellales</taxon>
        <taxon>Glomerellaceae</taxon>
        <taxon>Colletotrichum</taxon>
    </lineage>
</organism>
<dbReference type="AlphaFoldDB" id="A0A1G4BKP5"/>
<evidence type="ECO:0000256" key="1">
    <source>
        <dbReference type="SAM" id="MobiDB-lite"/>
    </source>
</evidence>
<dbReference type="RefSeq" id="XP_022479010.1">
    <property type="nucleotide sequence ID" value="XM_022614396.1"/>
</dbReference>
<dbReference type="Proteomes" id="UP000176998">
    <property type="component" value="Unassembled WGS sequence"/>
</dbReference>
<feature type="compositionally biased region" description="Basic and acidic residues" evidence="1">
    <location>
        <begin position="37"/>
        <end position="53"/>
    </location>
</feature>
<protein>
    <submittedName>
        <fullName evidence="2">Uncharacterized protein</fullName>
    </submittedName>
</protein>
<evidence type="ECO:0000313" key="2">
    <source>
        <dbReference type="EMBL" id="OHF01868.1"/>
    </source>
</evidence>
<dbReference type="GeneID" id="34555906"/>
<comment type="caution">
    <text evidence="2">The sequence shown here is derived from an EMBL/GenBank/DDBJ whole genome shotgun (WGS) entry which is preliminary data.</text>
</comment>
<gene>
    <name evidence="2" type="ORF">CORC01_02746</name>
</gene>
<accession>A0A1G4BKP5</accession>
<dbReference type="EMBL" id="MJBS01000016">
    <property type="protein sequence ID" value="OHF01868.1"/>
    <property type="molecule type" value="Genomic_DNA"/>
</dbReference>
<name>A0A1G4BKP5_9PEZI</name>
<feature type="region of interest" description="Disordered" evidence="1">
    <location>
        <begin position="37"/>
        <end position="82"/>
    </location>
</feature>
<keyword evidence="3" id="KW-1185">Reference proteome</keyword>
<reference evidence="2 3" key="1">
    <citation type="submission" date="2016-09" db="EMBL/GenBank/DDBJ databases">
        <authorList>
            <person name="Capua I."/>
            <person name="De Benedictis P."/>
            <person name="Joannis T."/>
            <person name="Lombin L.H."/>
            <person name="Cattoli G."/>
        </authorList>
    </citation>
    <scope>NUCLEOTIDE SEQUENCE [LARGE SCALE GENOMIC DNA]</scope>
    <source>
        <strain evidence="2 3">IMI 309357</strain>
    </source>
</reference>
<sequence>MTKGCPGCNREIRDRQDYCNYGCRERAYYEGKLRRERERARERERDLERERNRQQPVVVFMESGGGGGSHRGGHGDSGVARF</sequence>
<proteinExistence type="predicted"/>